<evidence type="ECO:0000256" key="5">
    <source>
        <dbReference type="ARBA" id="ARBA00013200"/>
    </source>
</evidence>
<dbReference type="GO" id="GO:0051073">
    <property type="term" value="F:adenosylcobinamide-GDP ribazoletransferase activity"/>
    <property type="evidence" value="ECO:0007669"/>
    <property type="project" value="UniProtKB-UniRule"/>
</dbReference>
<feature type="transmembrane region" description="Helical" evidence="19">
    <location>
        <begin position="213"/>
        <end position="232"/>
    </location>
</feature>
<comment type="caution">
    <text evidence="20">The sequence shown here is derived from an EMBL/GenBank/DDBJ whole genome shotgun (WGS) entry which is preliminary data.</text>
</comment>
<dbReference type="PANTHER" id="PTHR34148">
    <property type="entry name" value="ADENOSYLCOBINAMIDE-GDP RIBAZOLETRANSFERASE"/>
    <property type="match status" value="1"/>
</dbReference>
<reference evidence="20" key="1">
    <citation type="journal article" date="2014" name="Int. J. Syst. Evol. Microbiol.">
        <title>Complete genome sequence of Corynebacterium casei LMG S-19264T (=DSM 44701T), isolated from a smear-ripened cheese.</title>
        <authorList>
            <consortium name="US DOE Joint Genome Institute (JGI-PGF)"/>
            <person name="Walter F."/>
            <person name="Albersmeier A."/>
            <person name="Kalinowski J."/>
            <person name="Ruckert C."/>
        </authorList>
    </citation>
    <scope>NUCLEOTIDE SEQUENCE</scope>
    <source>
        <strain evidence="20">CGMCC 1.15478</strain>
    </source>
</reference>
<feature type="transmembrane region" description="Helical" evidence="19">
    <location>
        <begin position="125"/>
        <end position="144"/>
    </location>
</feature>
<evidence type="ECO:0000256" key="15">
    <source>
        <dbReference type="ARBA" id="ARBA00032605"/>
    </source>
</evidence>
<organism evidence="20 21">
    <name type="scientific">Hoyosella rhizosphaerae</name>
    <dbReference type="NCBI Taxonomy" id="1755582"/>
    <lineage>
        <taxon>Bacteria</taxon>
        <taxon>Bacillati</taxon>
        <taxon>Actinomycetota</taxon>
        <taxon>Actinomycetes</taxon>
        <taxon>Mycobacteriales</taxon>
        <taxon>Hoyosellaceae</taxon>
        <taxon>Hoyosella</taxon>
    </lineage>
</organism>
<evidence type="ECO:0000256" key="17">
    <source>
        <dbReference type="ARBA" id="ARBA00048623"/>
    </source>
</evidence>
<keyword evidence="9 19" id="KW-0808">Transferase</keyword>
<comment type="subcellular location">
    <subcellularLocation>
        <location evidence="2 19">Cell membrane</location>
        <topology evidence="2 19">Multi-pass membrane protein</topology>
    </subcellularLocation>
</comment>
<dbReference type="InterPro" id="IPR003805">
    <property type="entry name" value="CobS"/>
</dbReference>
<keyword evidence="7 19" id="KW-1003">Cell membrane</keyword>
<feature type="transmembrane region" description="Helical" evidence="19">
    <location>
        <begin position="180"/>
        <end position="207"/>
    </location>
</feature>
<feature type="transmembrane region" description="Helical" evidence="19">
    <location>
        <begin position="41"/>
        <end position="66"/>
    </location>
</feature>
<comment type="similarity">
    <text evidence="4 19">Belongs to the CobS family.</text>
</comment>
<accession>A0A916XG97</accession>
<feature type="transmembrane region" description="Helical" evidence="19">
    <location>
        <begin position="244"/>
        <end position="263"/>
    </location>
</feature>
<feature type="transmembrane region" description="Helical" evidence="19">
    <location>
        <begin position="150"/>
        <end position="168"/>
    </location>
</feature>
<comment type="catalytic activity">
    <reaction evidence="17 19">
        <text>alpha-ribazole + adenosylcob(III)inamide-GDP = adenosylcob(III)alamin + GMP + H(+)</text>
        <dbReference type="Rhea" id="RHEA:16049"/>
        <dbReference type="ChEBI" id="CHEBI:10329"/>
        <dbReference type="ChEBI" id="CHEBI:15378"/>
        <dbReference type="ChEBI" id="CHEBI:18408"/>
        <dbReference type="ChEBI" id="CHEBI:58115"/>
        <dbReference type="ChEBI" id="CHEBI:60487"/>
        <dbReference type="EC" id="2.7.8.26"/>
    </reaction>
</comment>
<evidence type="ECO:0000256" key="1">
    <source>
        <dbReference type="ARBA" id="ARBA00001946"/>
    </source>
</evidence>
<name>A0A916XG97_9ACTN</name>
<dbReference type="Pfam" id="PF02654">
    <property type="entry name" value="CobS"/>
    <property type="match status" value="1"/>
</dbReference>
<dbReference type="AlphaFoldDB" id="A0A916XG97"/>
<gene>
    <name evidence="19 20" type="primary">cobS</name>
    <name evidence="20" type="ORF">GCM10011410_25370</name>
</gene>
<evidence type="ECO:0000256" key="3">
    <source>
        <dbReference type="ARBA" id="ARBA00004663"/>
    </source>
</evidence>
<evidence type="ECO:0000256" key="18">
    <source>
        <dbReference type="ARBA" id="ARBA00049504"/>
    </source>
</evidence>
<keyword evidence="11 19" id="KW-0460">Magnesium</keyword>
<evidence type="ECO:0000256" key="10">
    <source>
        <dbReference type="ARBA" id="ARBA00022692"/>
    </source>
</evidence>
<evidence type="ECO:0000256" key="12">
    <source>
        <dbReference type="ARBA" id="ARBA00022989"/>
    </source>
</evidence>
<evidence type="ECO:0000256" key="8">
    <source>
        <dbReference type="ARBA" id="ARBA00022573"/>
    </source>
</evidence>
<evidence type="ECO:0000256" key="16">
    <source>
        <dbReference type="ARBA" id="ARBA00032853"/>
    </source>
</evidence>
<evidence type="ECO:0000256" key="19">
    <source>
        <dbReference type="HAMAP-Rule" id="MF_00719"/>
    </source>
</evidence>
<evidence type="ECO:0000256" key="9">
    <source>
        <dbReference type="ARBA" id="ARBA00022679"/>
    </source>
</evidence>
<evidence type="ECO:0000256" key="14">
    <source>
        <dbReference type="ARBA" id="ARBA00025228"/>
    </source>
</evidence>
<evidence type="ECO:0000256" key="7">
    <source>
        <dbReference type="ARBA" id="ARBA00022475"/>
    </source>
</evidence>
<evidence type="ECO:0000256" key="6">
    <source>
        <dbReference type="ARBA" id="ARBA00015850"/>
    </source>
</evidence>
<comment type="catalytic activity">
    <reaction evidence="18 19">
        <text>alpha-ribazole 5'-phosphate + adenosylcob(III)inamide-GDP = adenosylcob(III)alamin 5'-phosphate + GMP + H(+)</text>
        <dbReference type="Rhea" id="RHEA:23560"/>
        <dbReference type="ChEBI" id="CHEBI:15378"/>
        <dbReference type="ChEBI" id="CHEBI:57918"/>
        <dbReference type="ChEBI" id="CHEBI:58115"/>
        <dbReference type="ChEBI" id="CHEBI:60487"/>
        <dbReference type="ChEBI" id="CHEBI:60493"/>
        <dbReference type="EC" id="2.7.8.26"/>
    </reaction>
</comment>
<keyword evidence="12 19" id="KW-1133">Transmembrane helix</keyword>
<reference evidence="20" key="2">
    <citation type="submission" date="2020-09" db="EMBL/GenBank/DDBJ databases">
        <authorList>
            <person name="Sun Q."/>
            <person name="Zhou Y."/>
        </authorList>
    </citation>
    <scope>NUCLEOTIDE SEQUENCE</scope>
    <source>
        <strain evidence="20">CGMCC 1.15478</strain>
    </source>
</reference>
<comment type="cofactor">
    <cofactor evidence="1 19">
        <name>Mg(2+)</name>
        <dbReference type="ChEBI" id="CHEBI:18420"/>
    </cofactor>
</comment>
<keyword evidence="13 19" id="KW-0472">Membrane</keyword>
<evidence type="ECO:0000313" key="21">
    <source>
        <dbReference type="Proteomes" id="UP000641514"/>
    </source>
</evidence>
<comment type="pathway">
    <text evidence="3 19">Cofactor biosynthesis; adenosylcobalamin biosynthesis; adenosylcobalamin from cob(II)yrinate a,c-diamide: step 7/7.</text>
</comment>
<dbReference type="GO" id="GO:0005886">
    <property type="term" value="C:plasma membrane"/>
    <property type="evidence" value="ECO:0007669"/>
    <property type="project" value="UniProtKB-SubCell"/>
</dbReference>
<evidence type="ECO:0000256" key="13">
    <source>
        <dbReference type="ARBA" id="ARBA00023136"/>
    </source>
</evidence>
<comment type="function">
    <text evidence="14 19">Joins adenosylcobinamide-GDP and alpha-ribazole to generate adenosylcobalamin (Ado-cobalamin). Also synthesizes adenosylcobalamin 5'-phosphate from adenosylcobinamide-GDP and alpha-ribazole 5'-phosphate.</text>
</comment>
<evidence type="ECO:0000256" key="4">
    <source>
        <dbReference type="ARBA" id="ARBA00010561"/>
    </source>
</evidence>
<dbReference type="PANTHER" id="PTHR34148:SF1">
    <property type="entry name" value="ADENOSYLCOBINAMIDE-GDP RIBAZOLETRANSFERASE"/>
    <property type="match status" value="1"/>
</dbReference>
<protein>
    <recommendedName>
        <fullName evidence="6 19">Adenosylcobinamide-GDP ribazoletransferase</fullName>
        <ecNumber evidence="5 19">2.7.8.26</ecNumber>
    </recommendedName>
    <alternativeName>
        <fullName evidence="16 19">Cobalamin synthase</fullName>
    </alternativeName>
    <alternativeName>
        <fullName evidence="15 19">Cobalamin-5'-phosphate synthase</fullName>
    </alternativeName>
</protein>
<proteinExistence type="inferred from homology"/>
<keyword evidence="8 19" id="KW-0169">Cobalamin biosynthesis</keyword>
<evidence type="ECO:0000313" key="20">
    <source>
        <dbReference type="EMBL" id="GGC71341.1"/>
    </source>
</evidence>
<keyword evidence="21" id="KW-1185">Reference proteome</keyword>
<dbReference type="Proteomes" id="UP000641514">
    <property type="component" value="Unassembled WGS sequence"/>
</dbReference>
<dbReference type="EC" id="2.7.8.26" evidence="5 19"/>
<dbReference type="EMBL" id="BMJH01000003">
    <property type="protein sequence ID" value="GGC71341.1"/>
    <property type="molecule type" value="Genomic_DNA"/>
</dbReference>
<dbReference type="GO" id="GO:0008818">
    <property type="term" value="F:cobalamin 5'-phosphate synthase activity"/>
    <property type="evidence" value="ECO:0007669"/>
    <property type="project" value="UniProtKB-UniRule"/>
</dbReference>
<keyword evidence="10 19" id="KW-0812">Transmembrane</keyword>
<evidence type="ECO:0000256" key="11">
    <source>
        <dbReference type="ARBA" id="ARBA00022842"/>
    </source>
</evidence>
<feature type="transmembrane region" description="Helical" evidence="19">
    <location>
        <begin position="72"/>
        <end position="89"/>
    </location>
</feature>
<dbReference type="HAMAP" id="MF_00719">
    <property type="entry name" value="CobS"/>
    <property type="match status" value="1"/>
</dbReference>
<dbReference type="GO" id="GO:0009236">
    <property type="term" value="P:cobalamin biosynthetic process"/>
    <property type="evidence" value="ECO:0007669"/>
    <property type="project" value="UniProtKB-UniRule"/>
</dbReference>
<evidence type="ECO:0000256" key="2">
    <source>
        <dbReference type="ARBA" id="ARBA00004651"/>
    </source>
</evidence>
<sequence>MTRQDKRTRPRNNPSIDGIHLAFSWLTILPFRGPRLVDRHAGAWAIAASPLIGLGFGVVAALMLWGMLAANLPWQLAGVLTVGALALFTRGMHIDGLADTADGLGTFGSPARAQEVMRAGGSGPFGVATLVVVLVGQALALGALAEKQMFVGIVVAIAAARVSVVLACRTGIRPARKDGFGALVVGTQSWALIGTWIVACLFIATMAVSNSPIHGPVVVVVAFAVAFVFTIHCARRFAGLNGDVLGAVLEITVLLIAVGMLLGN</sequence>